<name>A0A0L0S6V5_ALLM3</name>
<organism evidence="3 4">
    <name type="scientific">Allomyces macrogynus (strain ATCC 38327)</name>
    <name type="common">Allomyces javanicus var. macrogynus</name>
    <dbReference type="NCBI Taxonomy" id="578462"/>
    <lineage>
        <taxon>Eukaryota</taxon>
        <taxon>Fungi</taxon>
        <taxon>Fungi incertae sedis</taxon>
        <taxon>Blastocladiomycota</taxon>
        <taxon>Blastocladiomycetes</taxon>
        <taxon>Blastocladiales</taxon>
        <taxon>Blastocladiaceae</taxon>
        <taxon>Allomyces</taxon>
    </lineage>
</organism>
<keyword evidence="4" id="KW-1185">Reference proteome</keyword>
<reference evidence="3 4" key="1">
    <citation type="submission" date="2009-11" db="EMBL/GenBank/DDBJ databases">
        <title>Annotation of Allomyces macrogynus ATCC 38327.</title>
        <authorList>
            <consortium name="The Broad Institute Genome Sequencing Platform"/>
            <person name="Russ C."/>
            <person name="Cuomo C."/>
            <person name="Burger G."/>
            <person name="Gray M.W."/>
            <person name="Holland P.W.H."/>
            <person name="King N."/>
            <person name="Lang F.B.F."/>
            <person name="Roger A.J."/>
            <person name="Ruiz-Trillo I."/>
            <person name="Young S.K."/>
            <person name="Zeng Q."/>
            <person name="Gargeya S."/>
            <person name="Fitzgerald M."/>
            <person name="Haas B."/>
            <person name="Abouelleil A."/>
            <person name="Alvarado L."/>
            <person name="Arachchi H.M."/>
            <person name="Berlin A."/>
            <person name="Chapman S.B."/>
            <person name="Gearin G."/>
            <person name="Goldberg J."/>
            <person name="Griggs A."/>
            <person name="Gujja S."/>
            <person name="Hansen M."/>
            <person name="Heiman D."/>
            <person name="Howarth C."/>
            <person name="Larimer J."/>
            <person name="Lui A."/>
            <person name="MacDonald P.J.P."/>
            <person name="McCowen C."/>
            <person name="Montmayeur A."/>
            <person name="Murphy C."/>
            <person name="Neiman D."/>
            <person name="Pearson M."/>
            <person name="Priest M."/>
            <person name="Roberts A."/>
            <person name="Saif S."/>
            <person name="Shea T."/>
            <person name="Sisk P."/>
            <person name="Stolte C."/>
            <person name="Sykes S."/>
            <person name="Wortman J."/>
            <person name="Nusbaum C."/>
            <person name="Birren B."/>
        </authorList>
    </citation>
    <scope>NUCLEOTIDE SEQUENCE [LARGE SCALE GENOMIC DNA]</scope>
    <source>
        <strain evidence="3 4">ATCC 38327</strain>
    </source>
</reference>
<dbReference type="GO" id="GO:0005739">
    <property type="term" value="C:mitochondrion"/>
    <property type="evidence" value="ECO:0007669"/>
    <property type="project" value="UniProtKB-ARBA"/>
</dbReference>
<dbReference type="InterPro" id="IPR051624">
    <property type="entry name" value="RMD1/Sad1-interacting"/>
</dbReference>
<dbReference type="Proteomes" id="UP000054350">
    <property type="component" value="Unassembled WGS sequence"/>
</dbReference>
<protein>
    <recommendedName>
        <fullName evidence="2">DUF155 domain-containing protein</fullName>
    </recommendedName>
</protein>
<gene>
    <name evidence="3" type="ORF">AMAG_04975</name>
</gene>
<dbReference type="VEuPathDB" id="FungiDB:AMAG_04975"/>
<evidence type="ECO:0000259" key="2">
    <source>
        <dbReference type="Pfam" id="PF02582"/>
    </source>
</evidence>
<dbReference type="eggNOG" id="KOG2861">
    <property type="taxonomic scope" value="Eukaryota"/>
</dbReference>
<dbReference type="Pfam" id="PF02582">
    <property type="entry name" value="DUF155"/>
    <property type="match status" value="1"/>
</dbReference>
<accession>A0A0L0S6V5</accession>
<dbReference type="GO" id="GO:0070131">
    <property type="term" value="P:positive regulation of mitochondrial translation"/>
    <property type="evidence" value="ECO:0007669"/>
    <property type="project" value="TreeGrafter"/>
</dbReference>
<dbReference type="OrthoDB" id="242766at2759"/>
<evidence type="ECO:0000256" key="1">
    <source>
        <dbReference type="ARBA" id="ARBA00008306"/>
    </source>
</evidence>
<sequence>MHSTLRLATRSWAAPRALSFKLLAIATPTSGRRYRGPAAAAARQLYVPAPSSVSTSPRTLGVCNRAAGVPAAFSRWSSSAAAIATTPPADPQLAALVAGATAATTAAAAKKKSTVRRATGADYQPADDLAPDGVPADALTATHRAAAYCTADSYDLHAVRGAVEKAPGMHLLPALADDVVHVQVADEDVDGDLFVFGDGTFVVWSRDPARIAVTVMTRVLGKRVSLVEAGAGVSGVRSRLPLPLEPVKQGAEVMPYAHMEVEDMAYVEDAGETTGLIDDTILIGTSPTPALSKLAFSHGLSRSAKVAVLEGLLDTCLGSTRHVPAQLAAGQGLGLSRRQVLQIIGELLSVRALLNLPGHANAESLLDTPEYYWSKPELEEYYNRVSRWLDIKPRIAVLNQKLDYAAEFAQVLRGYSSEKHSLKLEWFIIILIAVEVAFEVVHWCEKLGYLEIPPPPLAAGDEQEQ</sequence>
<comment type="similarity">
    <text evidence="1">Belongs to the RMD1/sif2 family.</text>
</comment>
<reference evidence="4" key="2">
    <citation type="submission" date="2009-11" db="EMBL/GenBank/DDBJ databases">
        <title>The Genome Sequence of Allomyces macrogynus strain ATCC 38327.</title>
        <authorList>
            <consortium name="The Broad Institute Genome Sequencing Platform"/>
            <person name="Russ C."/>
            <person name="Cuomo C."/>
            <person name="Shea T."/>
            <person name="Young S.K."/>
            <person name="Zeng Q."/>
            <person name="Koehrsen M."/>
            <person name="Haas B."/>
            <person name="Borodovsky M."/>
            <person name="Guigo R."/>
            <person name="Alvarado L."/>
            <person name="Berlin A."/>
            <person name="Borenstein D."/>
            <person name="Chen Z."/>
            <person name="Engels R."/>
            <person name="Freedman E."/>
            <person name="Gellesch M."/>
            <person name="Goldberg J."/>
            <person name="Griggs A."/>
            <person name="Gujja S."/>
            <person name="Heiman D."/>
            <person name="Hepburn T."/>
            <person name="Howarth C."/>
            <person name="Jen D."/>
            <person name="Larson L."/>
            <person name="Lewis B."/>
            <person name="Mehta T."/>
            <person name="Park D."/>
            <person name="Pearson M."/>
            <person name="Roberts A."/>
            <person name="Saif S."/>
            <person name="Shenoy N."/>
            <person name="Sisk P."/>
            <person name="Stolte C."/>
            <person name="Sykes S."/>
            <person name="Walk T."/>
            <person name="White J."/>
            <person name="Yandava C."/>
            <person name="Burger G."/>
            <person name="Gray M.W."/>
            <person name="Holland P.W.H."/>
            <person name="King N."/>
            <person name="Lang F.B.F."/>
            <person name="Roger A.J."/>
            <person name="Ruiz-Trillo I."/>
            <person name="Lander E."/>
            <person name="Nusbaum C."/>
        </authorList>
    </citation>
    <scope>NUCLEOTIDE SEQUENCE [LARGE SCALE GENOMIC DNA]</scope>
    <source>
        <strain evidence="4">ATCC 38327</strain>
    </source>
</reference>
<dbReference type="PANTHER" id="PTHR16255:SF1">
    <property type="entry name" value="REQUIRED FOR MEIOTIC NUCLEAR DIVISION PROTEIN 1 HOMOLOG"/>
    <property type="match status" value="1"/>
</dbReference>
<evidence type="ECO:0000313" key="4">
    <source>
        <dbReference type="Proteomes" id="UP000054350"/>
    </source>
</evidence>
<dbReference type="AlphaFoldDB" id="A0A0L0S6V5"/>
<feature type="domain" description="DUF155" evidence="2">
    <location>
        <begin position="193"/>
        <end position="399"/>
    </location>
</feature>
<dbReference type="PANTHER" id="PTHR16255">
    <property type="entry name" value="REQUIRED FOR MEIOTIC NUCLEAR DIVISION PROTEIN 1 HOMOLOG"/>
    <property type="match status" value="1"/>
</dbReference>
<dbReference type="EMBL" id="GG745332">
    <property type="protein sequence ID" value="KNE58160.1"/>
    <property type="molecule type" value="Genomic_DNA"/>
</dbReference>
<dbReference type="InterPro" id="IPR003734">
    <property type="entry name" value="DUF155"/>
</dbReference>
<proteinExistence type="inferred from homology"/>
<evidence type="ECO:0000313" key="3">
    <source>
        <dbReference type="EMBL" id="KNE58160.1"/>
    </source>
</evidence>